<comment type="caution">
    <text evidence="1">The sequence shown here is derived from an EMBL/GenBank/DDBJ whole genome shotgun (WGS) entry which is preliminary data.</text>
</comment>
<accession>A0AAW0M9Y3</accession>
<reference evidence="1" key="3">
    <citation type="submission" date="2023-07" db="EMBL/GenBank/DDBJ databases">
        <title>An improved reference 1 genome and first organelle genomes of Quercus suber.</title>
        <authorList>
            <consortium name="Genosuber Consortium"/>
            <person name="Usie A."/>
            <person name="Serra O."/>
            <person name="Barros P."/>
        </authorList>
    </citation>
    <scope>NUCLEOTIDE SEQUENCE</scope>
    <source>
        <strain evidence="1">HL8</strain>
        <tissue evidence="1">Leaves</tissue>
    </source>
</reference>
<name>A0AAW0M9Y3_QUESU</name>
<dbReference type="EMBL" id="PKMF04000006">
    <property type="protein sequence ID" value="KAK7860610.1"/>
    <property type="molecule type" value="Genomic_DNA"/>
</dbReference>
<organism evidence="1">
    <name type="scientific">Quercus suber</name>
    <name type="common">Cork oak</name>
    <dbReference type="NCBI Taxonomy" id="58331"/>
    <lineage>
        <taxon>Eukaryota</taxon>
        <taxon>Viridiplantae</taxon>
        <taxon>Streptophyta</taxon>
        <taxon>Embryophyta</taxon>
        <taxon>Tracheophyta</taxon>
        <taxon>Spermatophyta</taxon>
        <taxon>Magnoliopsida</taxon>
        <taxon>eudicotyledons</taxon>
        <taxon>Gunneridae</taxon>
        <taxon>Pentapetalae</taxon>
        <taxon>rosids</taxon>
        <taxon>fabids</taxon>
        <taxon>Fagales</taxon>
        <taxon>Fagaceae</taxon>
        <taxon>Quercus</taxon>
    </lineage>
</organism>
<evidence type="ECO:0000313" key="1">
    <source>
        <dbReference type="EMBL" id="KAK7860610.1"/>
    </source>
</evidence>
<gene>
    <name evidence="1" type="ORF">CFP56_036738</name>
</gene>
<reference evidence="1" key="2">
    <citation type="journal article" date="2018" name="Sci. Data">
        <title>The draft genome sequence of cork oak.</title>
        <authorList>
            <person name="Ramos A.M."/>
            <person name="Usie A."/>
            <person name="Barbosa P."/>
            <person name="Barros P.M."/>
            <person name="Capote T."/>
            <person name="Chaves I."/>
            <person name="Simoes F."/>
            <person name="Abreu I."/>
            <person name="Carrasquinho I."/>
            <person name="Faro C."/>
            <person name="Guimaraes J.B."/>
            <person name="Mendonca D."/>
            <person name="Nobrega F."/>
            <person name="Rodrigues L."/>
            <person name="Saibo N.J.M."/>
            <person name="Varela M.C."/>
            <person name="Egas C."/>
            <person name="Matos J."/>
            <person name="Miguel C.M."/>
            <person name="Oliveira M.M."/>
            <person name="Ricardo C.P."/>
            <person name="Goncalves S."/>
        </authorList>
    </citation>
    <scope>NUCLEOTIDE SEQUENCE [LARGE SCALE GENOMIC DNA]</scope>
    <source>
        <strain evidence="1">HL8</strain>
    </source>
</reference>
<dbReference type="AlphaFoldDB" id="A0AAW0M9Y3"/>
<reference evidence="1" key="1">
    <citation type="submission" date="2017-12" db="EMBL/GenBank/DDBJ databases">
        <authorList>
            <person name="Barbosa P."/>
            <person name="Usie A."/>
            <person name="Ramos A.M."/>
        </authorList>
    </citation>
    <scope>NUCLEOTIDE SEQUENCE</scope>
    <source>
        <strain evidence="1">HL8</strain>
        <tissue evidence="1">Leaves</tissue>
    </source>
</reference>
<sequence>MVEGVNVLQQSWHKVPTCNFLLRTYGTANRSASGIRYYSKLSMKPNLGFLVFTQLSHIPPLHIDRVPLLRPGCREENQLIISAGTQLPTI</sequence>
<proteinExistence type="predicted"/>
<protein>
    <submittedName>
        <fullName evidence="1">Uncharacterized protein</fullName>
    </submittedName>
</protein>